<dbReference type="EMBL" id="VSSQ01126518">
    <property type="protein sequence ID" value="MPN56310.1"/>
    <property type="molecule type" value="Genomic_DNA"/>
</dbReference>
<proteinExistence type="predicted"/>
<evidence type="ECO:0000313" key="1">
    <source>
        <dbReference type="EMBL" id="MPN56310.1"/>
    </source>
</evidence>
<protein>
    <submittedName>
        <fullName evidence="1">Uncharacterized protein</fullName>
    </submittedName>
</protein>
<accession>A0A645IZH8</accession>
<reference evidence="1" key="1">
    <citation type="submission" date="2019-08" db="EMBL/GenBank/DDBJ databases">
        <authorList>
            <person name="Kucharzyk K."/>
            <person name="Murdoch R.W."/>
            <person name="Higgins S."/>
            <person name="Loffler F."/>
        </authorList>
    </citation>
    <scope>NUCLEOTIDE SEQUENCE</scope>
</reference>
<organism evidence="1">
    <name type="scientific">bioreactor metagenome</name>
    <dbReference type="NCBI Taxonomy" id="1076179"/>
    <lineage>
        <taxon>unclassified sequences</taxon>
        <taxon>metagenomes</taxon>
        <taxon>ecological metagenomes</taxon>
    </lineage>
</organism>
<dbReference type="AlphaFoldDB" id="A0A645IZH8"/>
<name>A0A645IZH8_9ZZZZ</name>
<sequence>MPAGESLAGVLHHCRGHRRLLGGGQPAGLPARPAGVAEFLDVQRRPRRRSRLDLVRAAAVGGGHHGRLGDRGGGDGGWLARPRPAAAVCPPPAPAGAGLIPDRRAVPAGEQGLFAAVHVVAAAVVGAGAAAVARLGGVLARRAGLLRGDLGSPGRGADLRRRG</sequence>
<gene>
    <name evidence="1" type="ORF">SDC9_203998</name>
</gene>
<comment type="caution">
    <text evidence="1">The sequence shown here is derived from an EMBL/GenBank/DDBJ whole genome shotgun (WGS) entry which is preliminary data.</text>
</comment>